<dbReference type="EMBL" id="CAFBNE010000066">
    <property type="protein sequence ID" value="CAB4958067.1"/>
    <property type="molecule type" value="Genomic_DNA"/>
</dbReference>
<name>A0A6J7KQZ1_9ZZZZ</name>
<sequence length="170" mass="17765">MHEESVALRPACENAAMSQIKDQLKDDLTAAMKSRDQLTAATLRMALTAITNEEVAGKEARSLSDDDVITVLGREAKKRREAAEAYDAADRPELAERERAELGVLARYLPQAMGEDELSAIVAAAVAEVSSAGVTGGAAMGAVMKLVTPQVKGRADGGQVAALVKAGLGM</sequence>
<dbReference type="InterPro" id="IPR003789">
    <property type="entry name" value="Asn/Gln_tRNA_amidoTrase-B-like"/>
</dbReference>
<dbReference type="AlphaFoldDB" id="A0A6J7KQZ1"/>
<dbReference type="Gene3D" id="1.10.10.410">
    <property type="match status" value="1"/>
</dbReference>
<dbReference type="PANTHER" id="PTHR28055:SF1">
    <property type="entry name" value="ALTERED INHERITANCE OF MITOCHONDRIA PROTEIN 41, MITOCHONDRIAL"/>
    <property type="match status" value="1"/>
</dbReference>
<protein>
    <submittedName>
        <fullName evidence="1">Unannotated protein</fullName>
    </submittedName>
</protein>
<dbReference type="InterPro" id="IPR019004">
    <property type="entry name" value="YqeY/Aim41"/>
</dbReference>
<gene>
    <name evidence="1" type="ORF">UFOPK3772_02011</name>
</gene>
<dbReference type="InterPro" id="IPR042184">
    <property type="entry name" value="YqeY/Aim41_N"/>
</dbReference>
<organism evidence="1">
    <name type="scientific">freshwater metagenome</name>
    <dbReference type="NCBI Taxonomy" id="449393"/>
    <lineage>
        <taxon>unclassified sequences</taxon>
        <taxon>metagenomes</taxon>
        <taxon>ecological metagenomes</taxon>
    </lineage>
</organism>
<evidence type="ECO:0000313" key="1">
    <source>
        <dbReference type="EMBL" id="CAB4958067.1"/>
    </source>
</evidence>
<proteinExistence type="predicted"/>
<dbReference type="SUPFAM" id="SSF89095">
    <property type="entry name" value="GatB/YqeY motif"/>
    <property type="match status" value="1"/>
</dbReference>
<dbReference type="Pfam" id="PF09424">
    <property type="entry name" value="YqeY"/>
    <property type="match status" value="1"/>
</dbReference>
<accession>A0A6J7KQZ1</accession>
<dbReference type="Gene3D" id="1.10.1510.10">
    <property type="entry name" value="Uncharacterised protein YqeY/AIM41 PF09424, N-terminal domain"/>
    <property type="match status" value="1"/>
</dbReference>
<dbReference type="GO" id="GO:0016884">
    <property type="term" value="F:carbon-nitrogen ligase activity, with glutamine as amido-N-donor"/>
    <property type="evidence" value="ECO:0007669"/>
    <property type="project" value="InterPro"/>
</dbReference>
<dbReference type="InterPro" id="IPR023168">
    <property type="entry name" value="GatB_Yqey_C_2"/>
</dbReference>
<dbReference type="PANTHER" id="PTHR28055">
    <property type="entry name" value="ALTERED INHERITANCE OF MITOCHONDRIA PROTEIN 41, MITOCHONDRIAL"/>
    <property type="match status" value="1"/>
</dbReference>
<reference evidence="1" key="1">
    <citation type="submission" date="2020-05" db="EMBL/GenBank/DDBJ databases">
        <authorList>
            <person name="Chiriac C."/>
            <person name="Salcher M."/>
            <person name="Ghai R."/>
            <person name="Kavagutti S V."/>
        </authorList>
    </citation>
    <scope>NUCLEOTIDE SEQUENCE</scope>
</reference>